<gene>
    <name evidence="1" type="ORF">S03H2_09133</name>
</gene>
<organism evidence="1">
    <name type="scientific">marine sediment metagenome</name>
    <dbReference type="NCBI Taxonomy" id="412755"/>
    <lineage>
        <taxon>unclassified sequences</taxon>
        <taxon>metagenomes</taxon>
        <taxon>ecological metagenomes</taxon>
    </lineage>
</organism>
<feature type="non-terminal residue" evidence="1">
    <location>
        <position position="1"/>
    </location>
</feature>
<sequence>HLVLLDYYEYLKDPAGWFVRKEHPSLDGG</sequence>
<dbReference type="EMBL" id="BARU01004581">
    <property type="protein sequence ID" value="GAH21770.1"/>
    <property type="molecule type" value="Genomic_DNA"/>
</dbReference>
<dbReference type="AlphaFoldDB" id="X1EN27"/>
<comment type="caution">
    <text evidence="1">The sequence shown here is derived from an EMBL/GenBank/DDBJ whole genome shotgun (WGS) entry which is preliminary data.</text>
</comment>
<proteinExistence type="predicted"/>
<protein>
    <submittedName>
        <fullName evidence="1">Uncharacterized protein</fullName>
    </submittedName>
</protein>
<reference evidence="1" key="1">
    <citation type="journal article" date="2014" name="Front. Microbiol.">
        <title>High frequency of phylogenetically diverse reductive dehalogenase-homologous genes in deep subseafloor sedimentary metagenomes.</title>
        <authorList>
            <person name="Kawai M."/>
            <person name="Futagami T."/>
            <person name="Toyoda A."/>
            <person name="Takaki Y."/>
            <person name="Nishi S."/>
            <person name="Hori S."/>
            <person name="Arai W."/>
            <person name="Tsubouchi T."/>
            <person name="Morono Y."/>
            <person name="Uchiyama I."/>
            <person name="Ito T."/>
            <person name="Fujiyama A."/>
            <person name="Inagaki F."/>
            <person name="Takami H."/>
        </authorList>
    </citation>
    <scope>NUCLEOTIDE SEQUENCE</scope>
    <source>
        <strain evidence="1">Expedition CK06-06</strain>
    </source>
</reference>
<accession>X1EN27</accession>
<evidence type="ECO:0000313" key="1">
    <source>
        <dbReference type="EMBL" id="GAH21770.1"/>
    </source>
</evidence>
<name>X1EN27_9ZZZZ</name>